<protein>
    <submittedName>
        <fullName evidence="1">Uncharacterized protein</fullName>
    </submittedName>
</protein>
<reference evidence="1" key="1">
    <citation type="journal article" date="2021" name="Proc. Natl. Acad. Sci. U.S.A.">
        <title>A Catalog of Tens of Thousands of Viruses from Human Metagenomes Reveals Hidden Associations with Chronic Diseases.</title>
        <authorList>
            <person name="Tisza M.J."/>
            <person name="Buck C.B."/>
        </authorList>
    </citation>
    <scope>NUCLEOTIDE SEQUENCE</scope>
    <source>
        <strain evidence="1">CtqwY3</strain>
    </source>
</reference>
<dbReference type="EMBL" id="BK032541">
    <property type="protein sequence ID" value="DAF46621.1"/>
    <property type="molecule type" value="Genomic_DNA"/>
</dbReference>
<evidence type="ECO:0000313" key="1">
    <source>
        <dbReference type="EMBL" id="DAF46621.1"/>
    </source>
</evidence>
<sequence length="494" mass="56110">MIQMYINDEEVVSNKDFTIVEEMLATSSTILNNCYPKTWEEDHDYVSRFYYPKDYSLCKILKNNSLIFAGCVKNSGNISLRPQDPKYCALQILNFKTFLSEGETLDFVISNKTINEAIEMVVNAISDYGVVLGNINILNGNDVIGAYSTLNKTAYDVFQYLSDISQSRWTTRTIDVNTIAVDFYDPSLMPRGVNIDYTDEWFEDNVISGLSFSYGTRDYRNKQVMLSKEVYADIDYNETLIANGFDRTFSTINSIGVMKSIVINGESLSFATNSDKEIGIQADFYYTPGTNQIQQNESNNIVEGGTQIIVSYTPLVQGRQIVYNYDEVNRITNQLDRKGVIARYEDRNDVLSSDELRKVGQSYIKYKGTAEIKLNVVSQVNLWEVGQIVYFDAPIDELKQDYMVKKKSTQIIASVENVFYTYELSSNFNSESAINYFDNQRSKTTGNISSGEFITRNIDIESSAMIIFKNLNITEEPIIGDNILDSTLNSPLTK</sequence>
<name>A0A8S5S6F3_9CAUD</name>
<organism evidence="1">
    <name type="scientific">Siphoviridae sp. ctqwY3</name>
    <dbReference type="NCBI Taxonomy" id="2827951"/>
    <lineage>
        <taxon>Viruses</taxon>
        <taxon>Duplodnaviria</taxon>
        <taxon>Heunggongvirae</taxon>
        <taxon>Uroviricota</taxon>
        <taxon>Caudoviricetes</taxon>
    </lineage>
</organism>
<proteinExistence type="predicted"/>
<accession>A0A8S5S6F3</accession>